<proteinExistence type="predicted"/>
<dbReference type="Proteomes" id="UP001434883">
    <property type="component" value="Unassembled WGS sequence"/>
</dbReference>
<sequence length="70" mass="8317">HVNQFWLRSETSWTHCSLLCRQESRSFPESYPELPKQDTVESSLLQKHILELATMLDVQSLFWDDSLESY</sequence>
<dbReference type="EMBL" id="JAHRIN010068004">
    <property type="protein sequence ID" value="MEQ2215167.1"/>
    <property type="molecule type" value="Genomic_DNA"/>
</dbReference>
<gene>
    <name evidence="1" type="ORF">XENOCAPTIV_028570</name>
</gene>
<accession>A0ABV0S6L4</accession>
<reference evidence="1 2" key="1">
    <citation type="submission" date="2021-06" db="EMBL/GenBank/DDBJ databases">
        <authorList>
            <person name="Palmer J.M."/>
        </authorList>
    </citation>
    <scope>NUCLEOTIDE SEQUENCE [LARGE SCALE GENOMIC DNA]</scope>
    <source>
        <strain evidence="1 2">XC_2019</strain>
        <tissue evidence="1">Muscle</tissue>
    </source>
</reference>
<evidence type="ECO:0000313" key="1">
    <source>
        <dbReference type="EMBL" id="MEQ2215167.1"/>
    </source>
</evidence>
<comment type="caution">
    <text evidence="1">The sequence shown here is derived from an EMBL/GenBank/DDBJ whole genome shotgun (WGS) entry which is preliminary data.</text>
</comment>
<feature type="non-terminal residue" evidence="1">
    <location>
        <position position="1"/>
    </location>
</feature>
<protein>
    <submittedName>
        <fullName evidence="1">Uncharacterized protein</fullName>
    </submittedName>
</protein>
<evidence type="ECO:0000313" key="2">
    <source>
        <dbReference type="Proteomes" id="UP001434883"/>
    </source>
</evidence>
<name>A0ABV0S6L4_9TELE</name>
<organism evidence="1 2">
    <name type="scientific">Xenoophorus captivus</name>
    <dbReference type="NCBI Taxonomy" id="1517983"/>
    <lineage>
        <taxon>Eukaryota</taxon>
        <taxon>Metazoa</taxon>
        <taxon>Chordata</taxon>
        <taxon>Craniata</taxon>
        <taxon>Vertebrata</taxon>
        <taxon>Euteleostomi</taxon>
        <taxon>Actinopterygii</taxon>
        <taxon>Neopterygii</taxon>
        <taxon>Teleostei</taxon>
        <taxon>Neoteleostei</taxon>
        <taxon>Acanthomorphata</taxon>
        <taxon>Ovalentaria</taxon>
        <taxon>Atherinomorphae</taxon>
        <taxon>Cyprinodontiformes</taxon>
        <taxon>Goodeidae</taxon>
        <taxon>Xenoophorus</taxon>
    </lineage>
</organism>
<keyword evidence="2" id="KW-1185">Reference proteome</keyword>